<dbReference type="STRING" id="309807.SRU_2157"/>
<name>Q2S0L9_SALRD</name>
<dbReference type="KEGG" id="sru:SRU_2157"/>
<dbReference type="GO" id="GO:0045454">
    <property type="term" value="P:cell redox homeostasis"/>
    <property type="evidence" value="ECO:0007669"/>
    <property type="project" value="TreeGrafter"/>
</dbReference>
<dbReference type="InterPro" id="IPR036249">
    <property type="entry name" value="Thioredoxin-like_sf"/>
</dbReference>
<dbReference type="SUPFAM" id="SSF52833">
    <property type="entry name" value="Thioredoxin-like"/>
    <property type="match status" value="1"/>
</dbReference>
<dbReference type="AlphaFoldDB" id="Q2S0L9"/>
<dbReference type="PRINTS" id="PR00421">
    <property type="entry name" value="THIOREDOXIN"/>
</dbReference>
<keyword evidence="3" id="KW-1015">Disulfide bond</keyword>
<evidence type="ECO:0000256" key="1">
    <source>
        <dbReference type="ARBA" id="ARBA00022448"/>
    </source>
</evidence>
<dbReference type="GO" id="GO:0005829">
    <property type="term" value="C:cytosol"/>
    <property type="evidence" value="ECO:0007669"/>
    <property type="project" value="TreeGrafter"/>
</dbReference>
<evidence type="ECO:0000256" key="3">
    <source>
        <dbReference type="ARBA" id="ARBA00023157"/>
    </source>
</evidence>
<dbReference type="Pfam" id="PF00085">
    <property type="entry name" value="Thioredoxin"/>
    <property type="match status" value="1"/>
</dbReference>
<dbReference type="Proteomes" id="UP000008674">
    <property type="component" value="Chromosome"/>
</dbReference>
<evidence type="ECO:0000313" key="7">
    <source>
        <dbReference type="Proteomes" id="UP000008674"/>
    </source>
</evidence>
<dbReference type="PANTHER" id="PTHR45663">
    <property type="entry name" value="GEO12009P1"/>
    <property type="match status" value="1"/>
</dbReference>
<sequence length="307" mass="34130">MLWALGVRNSRGGRKHFPALLVKSTGLCILLHSRLPPMSYEVNDFETDVLDASADTPVLVDFWAPWCGPCQQLSPVLESLAEATDDWTLVKVNVDDHPSAAQEYGVRGIPAVKLFVEGDIEAEFAGVKPKPQLESWLDEHLPSEEKSRIEEAKEALEAGSHQEAEHLLWPVLEDNPDHDEAQVLMARALAFKDPNRAQVLAQEAEVADPTLRQMRDGVETIARLLELAEDPSALPENGVKDTYVAALDALADQDFDAALDQFIDVVRTDRNYDDDGARKACVALFTLLGEQHPVTQEHRRTFDMALY</sequence>
<dbReference type="CDD" id="cd02947">
    <property type="entry name" value="TRX_family"/>
    <property type="match status" value="1"/>
</dbReference>
<keyword evidence="1" id="KW-0813">Transport</keyword>
<dbReference type="Gene3D" id="3.40.30.10">
    <property type="entry name" value="Glutaredoxin"/>
    <property type="match status" value="1"/>
</dbReference>
<reference evidence="6 7" key="1">
    <citation type="journal article" date="2005" name="Proc. Natl. Acad. Sci. U.S.A.">
        <title>The genome of Salinibacter ruber: convergence and gene exchange among hyperhalophilic bacteria and archaea.</title>
        <authorList>
            <person name="Mongodin E.F."/>
            <person name="Nelson K.E."/>
            <person name="Daugherty S."/>
            <person name="Deboy R.T."/>
            <person name="Wister J."/>
            <person name="Khouri H."/>
            <person name="Weidman J."/>
            <person name="Walsh D.A."/>
            <person name="Papke R.T."/>
            <person name="Sanchez Perez G."/>
            <person name="Sharma A.K."/>
            <person name="Nesbo C.L."/>
            <person name="MacLeod D."/>
            <person name="Bapteste E."/>
            <person name="Doolittle W.F."/>
            <person name="Charlebois R.L."/>
            <person name="Legault B."/>
            <person name="Rodriguez-Valera F."/>
        </authorList>
    </citation>
    <scope>NUCLEOTIDE SEQUENCE [LARGE SCALE GENOMIC DNA]</scope>
    <source>
        <strain evidence="7">DSM 13855 / CECT 5946 / M31</strain>
    </source>
</reference>
<dbReference type="InterPro" id="IPR013766">
    <property type="entry name" value="Thioredoxin_domain"/>
</dbReference>
<dbReference type="InterPro" id="IPR011990">
    <property type="entry name" value="TPR-like_helical_dom_sf"/>
</dbReference>
<protein>
    <submittedName>
        <fullName evidence="6">Thioredoxin</fullName>
    </submittedName>
</protein>
<accession>Q2S0L9</accession>
<feature type="domain" description="Thioredoxin" evidence="5">
    <location>
        <begin position="29"/>
        <end position="142"/>
    </location>
</feature>
<dbReference type="OrthoDB" id="9790390at2"/>
<evidence type="ECO:0000256" key="2">
    <source>
        <dbReference type="ARBA" id="ARBA00022982"/>
    </source>
</evidence>
<gene>
    <name evidence="6" type="ordered locus">SRU_2157</name>
</gene>
<dbReference type="PANTHER" id="PTHR45663:SF11">
    <property type="entry name" value="GEO12009P1"/>
    <property type="match status" value="1"/>
</dbReference>
<dbReference type="PROSITE" id="PS00194">
    <property type="entry name" value="THIOREDOXIN_1"/>
    <property type="match status" value="1"/>
</dbReference>
<proteinExistence type="predicted"/>
<dbReference type="EnsemblBacteria" id="ABC45014">
    <property type="protein sequence ID" value="ABC45014"/>
    <property type="gene ID" value="SRU_2157"/>
</dbReference>
<dbReference type="Gene3D" id="1.25.40.10">
    <property type="entry name" value="Tetratricopeptide repeat domain"/>
    <property type="match status" value="1"/>
</dbReference>
<dbReference type="PROSITE" id="PS51352">
    <property type="entry name" value="THIOREDOXIN_2"/>
    <property type="match status" value="1"/>
</dbReference>
<keyword evidence="7" id="KW-1185">Reference proteome</keyword>
<keyword evidence="2" id="KW-0249">Electron transport</keyword>
<dbReference type="GO" id="GO:0006950">
    <property type="term" value="P:response to stress"/>
    <property type="evidence" value="ECO:0007669"/>
    <property type="project" value="UniProtKB-ARBA"/>
</dbReference>
<dbReference type="HOGENOM" id="CLU_046120_1_1_10"/>
<organism evidence="6 7">
    <name type="scientific">Salinibacter ruber (strain DSM 13855 / M31)</name>
    <dbReference type="NCBI Taxonomy" id="309807"/>
    <lineage>
        <taxon>Bacteria</taxon>
        <taxon>Pseudomonadati</taxon>
        <taxon>Rhodothermota</taxon>
        <taxon>Rhodothermia</taxon>
        <taxon>Rhodothermales</taxon>
        <taxon>Salinibacteraceae</taxon>
        <taxon>Salinibacter</taxon>
    </lineage>
</organism>
<evidence type="ECO:0000313" key="6">
    <source>
        <dbReference type="EMBL" id="ABC45014.1"/>
    </source>
</evidence>
<evidence type="ECO:0000259" key="5">
    <source>
        <dbReference type="PROSITE" id="PS51352"/>
    </source>
</evidence>
<evidence type="ECO:0000256" key="4">
    <source>
        <dbReference type="ARBA" id="ARBA00023284"/>
    </source>
</evidence>
<dbReference type="GO" id="GO:0015035">
    <property type="term" value="F:protein-disulfide reductase activity"/>
    <property type="evidence" value="ECO:0007669"/>
    <property type="project" value="TreeGrafter"/>
</dbReference>
<dbReference type="EMBL" id="CP000159">
    <property type="protein sequence ID" value="ABC45014.1"/>
    <property type="molecule type" value="Genomic_DNA"/>
</dbReference>
<dbReference type="eggNOG" id="COG3118">
    <property type="taxonomic scope" value="Bacteria"/>
</dbReference>
<dbReference type="InterPro" id="IPR017937">
    <property type="entry name" value="Thioredoxin_CS"/>
</dbReference>
<dbReference type="Pfam" id="PF14561">
    <property type="entry name" value="TPR_20"/>
    <property type="match status" value="1"/>
</dbReference>
<keyword evidence="4" id="KW-0676">Redox-active center</keyword>